<feature type="compositionally biased region" description="Pro residues" evidence="1">
    <location>
        <begin position="341"/>
        <end position="351"/>
    </location>
</feature>
<feature type="region of interest" description="Disordered" evidence="1">
    <location>
        <begin position="335"/>
        <end position="354"/>
    </location>
</feature>
<keyword evidence="2" id="KW-1133">Transmembrane helix</keyword>
<keyword evidence="4" id="KW-1185">Reference proteome</keyword>
<keyword evidence="2" id="KW-0472">Membrane</keyword>
<evidence type="ECO:0000256" key="1">
    <source>
        <dbReference type="SAM" id="MobiDB-lite"/>
    </source>
</evidence>
<feature type="region of interest" description="Disordered" evidence="1">
    <location>
        <begin position="1"/>
        <end position="59"/>
    </location>
</feature>
<organism evidence="3 4">
    <name type="scientific">Rhodocollybia butyracea</name>
    <dbReference type="NCBI Taxonomy" id="206335"/>
    <lineage>
        <taxon>Eukaryota</taxon>
        <taxon>Fungi</taxon>
        <taxon>Dikarya</taxon>
        <taxon>Basidiomycota</taxon>
        <taxon>Agaricomycotina</taxon>
        <taxon>Agaricomycetes</taxon>
        <taxon>Agaricomycetidae</taxon>
        <taxon>Agaricales</taxon>
        <taxon>Marasmiineae</taxon>
        <taxon>Omphalotaceae</taxon>
        <taxon>Rhodocollybia</taxon>
    </lineage>
</organism>
<reference evidence="3" key="1">
    <citation type="submission" date="2020-11" db="EMBL/GenBank/DDBJ databases">
        <authorList>
            <consortium name="DOE Joint Genome Institute"/>
            <person name="Ahrendt S."/>
            <person name="Riley R."/>
            <person name="Andreopoulos W."/>
            <person name="Labutti K."/>
            <person name="Pangilinan J."/>
            <person name="Ruiz-Duenas F.J."/>
            <person name="Barrasa J.M."/>
            <person name="Sanchez-Garcia M."/>
            <person name="Camarero S."/>
            <person name="Miyauchi S."/>
            <person name="Serrano A."/>
            <person name="Linde D."/>
            <person name="Babiker R."/>
            <person name="Drula E."/>
            <person name="Ayuso-Fernandez I."/>
            <person name="Pacheco R."/>
            <person name="Padilla G."/>
            <person name="Ferreira P."/>
            <person name="Barriuso J."/>
            <person name="Kellner H."/>
            <person name="Castanera R."/>
            <person name="Alfaro M."/>
            <person name="Ramirez L."/>
            <person name="Pisabarro A.G."/>
            <person name="Kuo A."/>
            <person name="Tritt A."/>
            <person name="Lipzen A."/>
            <person name="He G."/>
            <person name="Yan M."/>
            <person name="Ng V."/>
            <person name="Cullen D."/>
            <person name="Martin F."/>
            <person name="Rosso M.-N."/>
            <person name="Henrissat B."/>
            <person name="Hibbett D."/>
            <person name="Martinez A.T."/>
            <person name="Grigoriev I.V."/>
        </authorList>
    </citation>
    <scope>NUCLEOTIDE SEQUENCE</scope>
    <source>
        <strain evidence="3">AH 40177</strain>
    </source>
</reference>
<feature type="transmembrane region" description="Helical" evidence="2">
    <location>
        <begin position="169"/>
        <end position="190"/>
    </location>
</feature>
<evidence type="ECO:0000256" key="2">
    <source>
        <dbReference type="SAM" id="Phobius"/>
    </source>
</evidence>
<gene>
    <name evidence="3" type="ORF">BDP27DRAFT_1370804</name>
</gene>
<sequence>MSSDIRRSSRRSLPSTRYPPSSFLNSDSITAQSDSAALSPTTEPTEIGGGGGGFIHPAYSRNVTESSKSGTLALSRAASPTNVFSAPGVQLSSRLSPTFSLKSPVFGSIDEAPTLRSSSTLPALVDYGDDTDDLGDAVTLLLHLERFPMLSYLQLLLQNHQMRSADQQIYFVFLATTFSSMVINGVPYVATGNITRSTHSPTGDTSIPFTVRGPSLPPTLASTSGKSRYAADPDEIKFITPPQSSRSLPVPSDIDISSRQLGFHTCSVAFAISCKVPFKDVTLSFAVWCSRTAFLSSFWAMFVSYKTSGTTYHTCSPARMEAIQKALAAVQNISPARSPSPTRPVPGPSPAPQRRSLLSQIDSIVSAPATSSALVQSPPPALFNDGGLSDDGCLRLELFDTFLAPTYVNVLNLSPLDLAQKRGVFRCTIFTNLGCFVNPSRANPAVVQRVSSAKGTTSLCPSGVVKRSSLYSVIPVPLANSNIRVVREILLRPFQQEFQCLAGFFASAFSFDSVAFPASAGFQQPNRPPRYVETDHRLTVMGQFKANTLFTDPSTNTAFECEHNQLHELAIASYPLYGTGMVNLPPGSTATVGYTAHTYSTQRHYRNIPTCVSLNVVFVILLALPAAAARLACSPLAVAPLPLTLNTLAPAYPVESPFASSSRSTAGVTSHINSIDEVVQEFTAVETDVQMLQYQVSVLQEENKSLKACLEQQEVYCDRRFLELEQQLAECVPKEAAAGTGMTDVDMNEQTILFEKFLGVSNLKTKEKLAGQPVDEGDELPIIPGTEIWQVLFDWKNTSKHVTKGEKAGSRLAVHFDRTIQAQKVVFSAAAAPNLTKVRVNIQ</sequence>
<evidence type="ECO:0000313" key="4">
    <source>
        <dbReference type="Proteomes" id="UP000772434"/>
    </source>
</evidence>
<proteinExistence type="predicted"/>
<dbReference type="AlphaFoldDB" id="A0A9P5PB54"/>
<evidence type="ECO:0000313" key="3">
    <source>
        <dbReference type="EMBL" id="KAF9060144.1"/>
    </source>
</evidence>
<dbReference type="Proteomes" id="UP000772434">
    <property type="component" value="Unassembled WGS sequence"/>
</dbReference>
<feature type="compositionally biased region" description="Low complexity" evidence="1">
    <location>
        <begin position="11"/>
        <end position="22"/>
    </location>
</feature>
<accession>A0A9P5PB54</accession>
<protein>
    <submittedName>
        <fullName evidence="3">Uncharacterized protein</fullName>
    </submittedName>
</protein>
<dbReference type="OrthoDB" id="3126948at2759"/>
<keyword evidence="2" id="KW-0812">Transmembrane</keyword>
<dbReference type="EMBL" id="JADNRY010000258">
    <property type="protein sequence ID" value="KAF9060144.1"/>
    <property type="molecule type" value="Genomic_DNA"/>
</dbReference>
<comment type="caution">
    <text evidence="3">The sequence shown here is derived from an EMBL/GenBank/DDBJ whole genome shotgun (WGS) entry which is preliminary data.</text>
</comment>
<feature type="compositionally biased region" description="Polar residues" evidence="1">
    <location>
        <begin position="23"/>
        <end position="44"/>
    </location>
</feature>
<name>A0A9P5PB54_9AGAR</name>